<protein>
    <submittedName>
        <fullName evidence="2">Uncharacterized protein</fullName>
    </submittedName>
</protein>
<evidence type="ECO:0000313" key="2">
    <source>
        <dbReference type="EMBL" id="KJD33532.1"/>
    </source>
</evidence>
<comment type="caution">
    <text evidence="2">The sequence shown here is derived from an EMBL/GenBank/DDBJ whole genome shotgun (WGS) entry which is preliminary data.</text>
</comment>
<sequence>MTINLNINGSGINGANADSGSLALNEAAPAPTDFNLGMAQGVETSFDAPGPEFTDFNADAAVSGDFAPSPEGFSESDHSFDAVGSAPNPDLSLGDTLQETVSVLPEPMALDVLEATETTKKTTRSRATKKK</sequence>
<feature type="region of interest" description="Disordered" evidence="1">
    <location>
        <begin position="57"/>
        <end position="94"/>
    </location>
</feature>
<gene>
    <name evidence="2" type="ORF">PK35_06720</name>
</gene>
<reference evidence="2 3" key="1">
    <citation type="journal article" date="2015" name="Antonie Van Leeuwenhoek">
        <title>Tamlana nanhaiensis sp. nov., isolated from surface seawater collected from the South China Sea.</title>
        <authorList>
            <person name="Liu X."/>
            <person name="Lai Q."/>
            <person name="Du Y."/>
            <person name="Li G."/>
            <person name="Sun F."/>
            <person name="Shao Z."/>
        </authorList>
    </citation>
    <scope>NUCLEOTIDE SEQUENCE [LARGE SCALE GENOMIC DNA]</scope>
    <source>
        <strain evidence="2 3">FHC16</strain>
    </source>
</reference>
<dbReference type="STRING" id="1382798.PK35_06720"/>
<proteinExistence type="predicted"/>
<keyword evidence="3" id="KW-1185">Reference proteome</keyword>
<name>A0A0D7W6S7_9FLAO</name>
<evidence type="ECO:0000313" key="3">
    <source>
        <dbReference type="Proteomes" id="UP000032361"/>
    </source>
</evidence>
<dbReference type="Proteomes" id="UP000032361">
    <property type="component" value="Unassembled WGS sequence"/>
</dbReference>
<dbReference type="PATRIC" id="fig|1382798.3.peg.2661"/>
<evidence type="ECO:0000256" key="1">
    <source>
        <dbReference type="SAM" id="MobiDB-lite"/>
    </source>
</evidence>
<accession>A0A0D7W6S7</accession>
<organism evidence="2 3">
    <name type="scientific">Neotamlana nanhaiensis</name>
    <dbReference type="NCBI Taxonomy" id="1382798"/>
    <lineage>
        <taxon>Bacteria</taxon>
        <taxon>Pseudomonadati</taxon>
        <taxon>Bacteroidota</taxon>
        <taxon>Flavobacteriia</taxon>
        <taxon>Flavobacteriales</taxon>
        <taxon>Flavobacteriaceae</taxon>
        <taxon>Neotamlana</taxon>
    </lineage>
</organism>
<dbReference type="AlphaFoldDB" id="A0A0D7W6S7"/>
<dbReference type="EMBL" id="JTDV01000003">
    <property type="protein sequence ID" value="KJD33532.1"/>
    <property type="molecule type" value="Genomic_DNA"/>
</dbReference>